<sequence length="400" mass="42405">MTQEAPHPPGNYGDHQLGIYLNGMFADRTPDLTTDLAALEDQARAALAPEALGYVVPSAGSGATARANREAFDRWRIVPRVLRSGARRDLSCEVLGTSMPAPLLIAPMGVQTLAHPDGELATVRAAAALGVPYVHSTQAAHSFEQIAEAGGDAPRWYQLYWPTDREVCLSFLERAKATGFSTLVLTLDTPMLGWRPADLNRGFLPFLRNVGIANYLTDPAFLAKLDKPVAEDPGAAALHWAKMFPNPGLSWADLPFLREHWDGPILLKGISAAEDARLAADHGMDGVVVSNHGGRQVDGAIGALDALPAVADAVGDRIAVLFDSGVRTGADTVKALALGARAVLLGRPVLYGLALAGQEGVDHVLRCLLAELDLTLALSGYVSHRGLSRESLACAQRSAP</sequence>
<comment type="similarity">
    <text evidence="5">Belongs to the FMN-dependent alpha-hydroxy acid dehydrogenase family.</text>
</comment>
<evidence type="ECO:0000256" key="1">
    <source>
        <dbReference type="ARBA" id="ARBA00001917"/>
    </source>
</evidence>
<dbReference type="Pfam" id="PF01070">
    <property type="entry name" value="FMN_dh"/>
    <property type="match status" value="1"/>
</dbReference>
<evidence type="ECO:0000313" key="10">
    <source>
        <dbReference type="Proteomes" id="UP000617734"/>
    </source>
</evidence>
<keyword evidence="2 7" id="KW-0285">Flavoprotein</keyword>
<dbReference type="PROSITE" id="PS00557">
    <property type="entry name" value="FMN_HYDROXY_ACID_DH_1"/>
    <property type="match status" value="1"/>
</dbReference>
<dbReference type="CDD" id="cd03332">
    <property type="entry name" value="LMO_FMN"/>
    <property type="match status" value="1"/>
</dbReference>
<evidence type="ECO:0000256" key="3">
    <source>
        <dbReference type="ARBA" id="ARBA00022643"/>
    </source>
</evidence>
<dbReference type="Proteomes" id="UP000617734">
    <property type="component" value="Unassembled WGS sequence"/>
</dbReference>
<dbReference type="InterPro" id="IPR000262">
    <property type="entry name" value="FMN-dep_DH"/>
</dbReference>
<protein>
    <submittedName>
        <fullName evidence="9">Oxidoreductase</fullName>
    </submittedName>
</protein>
<comment type="caution">
    <text evidence="9">The sequence shown here is derived from an EMBL/GenBank/DDBJ whole genome shotgun (WGS) entry which is preliminary data.</text>
</comment>
<feature type="binding site" evidence="7">
    <location>
        <position position="160"/>
    </location>
    <ligand>
        <name>glyoxylate</name>
        <dbReference type="ChEBI" id="CHEBI:36655"/>
    </ligand>
</feature>
<keyword evidence="10" id="KW-1185">Reference proteome</keyword>
<reference evidence="9" key="2">
    <citation type="submission" date="2020-09" db="EMBL/GenBank/DDBJ databases">
        <authorList>
            <person name="Sun Q."/>
            <person name="Ohkuma M."/>
        </authorList>
    </citation>
    <scope>NUCLEOTIDE SEQUENCE</scope>
    <source>
        <strain evidence="9">JCM 4646</strain>
    </source>
</reference>
<feature type="binding site" evidence="7">
    <location>
        <begin position="323"/>
        <end position="327"/>
    </location>
    <ligand>
        <name>FMN</name>
        <dbReference type="ChEBI" id="CHEBI:58210"/>
    </ligand>
</feature>
<gene>
    <name evidence="9" type="ORF">GCM10018781_62250</name>
</gene>
<dbReference type="PIRSF" id="PIRSF000138">
    <property type="entry name" value="Al-hdrx_acd_dh"/>
    <property type="match status" value="1"/>
</dbReference>
<dbReference type="GO" id="GO:0016614">
    <property type="term" value="F:oxidoreductase activity, acting on CH-OH group of donors"/>
    <property type="evidence" value="ECO:0007669"/>
    <property type="project" value="UniProtKB-ARBA"/>
</dbReference>
<accession>A0A919GA77</accession>
<evidence type="ECO:0000256" key="7">
    <source>
        <dbReference type="PIRSR" id="PIRSR000138-2"/>
    </source>
</evidence>
<dbReference type="SUPFAM" id="SSF51395">
    <property type="entry name" value="FMN-linked oxidoreductases"/>
    <property type="match status" value="1"/>
</dbReference>
<feature type="binding site" evidence="7">
    <location>
        <begin position="107"/>
        <end position="109"/>
    </location>
    <ligand>
        <name>FMN</name>
        <dbReference type="ChEBI" id="CHEBI:58210"/>
    </ligand>
</feature>
<comment type="cofactor">
    <cofactor evidence="1">
        <name>FMN</name>
        <dbReference type="ChEBI" id="CHEBI:58210"/>
    </cofactor>
</comment>
<organism evidence="9 10">
    <name type="scientific">Kitasatospora indigofera</name>
    <dbReference type="NCBI Taxonomy" id="67307"/>
    <lineage>
        <taxon>Bacteria</taxon>
        <taxon>Bacillati</taxon>
        <taxon>Actinomycetota</taxon>
        <taxon>Actinomycetes</taxon>
        <taxon>Kitasatosporales</taxon>
        <taxon>Streptomycetaceae</taxon>
        <taxon>Kitasatospora</taxon>
    </lineage>
</organism>
<feature type="binding site" evidence="7">
    <location>
        <position position="54"/>
    </location>
    <ligand>
        <name>glyoxylate</name>
        <dbReference type="ChEBI" id="CHEBI:36655"/>
    </ligand>
</feature>
<dbReference type="Gene3D" id="3.20.20.70">
    <property type="entry name" value="Aldolase class I"/>
    <property type="match status" value="1"/>
</dbReference>
<dbReference type="InterPro" id="IPR013785">
    <property type="entry name" value="Aldolase_TIM"/>
</dbReference>
<feature type="domain" description="FMN hydroxy acid dehydrogenase" evidence="8">
    <location>
        <begin position="28"/>
        <end position="397"/>
    </location>
</feature>
<dbReference type="AlphaFoldDB" id="A0A919GA77"/>
<keyword evidence="3 7" id="KW-0288">FMN</keyword>
<evidence type="ECO:0000313" key="9">
    <source>
        <dbReference type="EMBL" id="GHH80873.1"/>
    </source>
</evidence>
<feature type="active site" description="Proton acceptor" evidence="6">
    <location>
        <position position="292"/>
    </location>
</feature>
<feature type="binding site" evidence="7">
    <location>
        <position position="195"/>
    </location>
    <ligand>
        <name>glyoxylate</name>
        <dbReference type="ChEBI" id="CHEBI:36655"/>
    </ligand>
</feature>
<dbReference type="FunFam" id="3.20.20.70:FF:000029">
    <property type="entry name" value="L-lactate dehydrogenase"/>
    <property type="match status" value="1"/>
</dbReference>
<dbReference type="InterPro" id="IPR012133">
    <property type="entry name" value="Alpha-hydoxy_acid_DH_FMN"/>
</dbReference>
<proteinExistence type="inferred from homology"/>
<dbReference type="EMBL" id="BNBO01000049">
    <property type="protein sequence ID" value="GHH80873.1"/>
    <property type="molecule type" value="Genomic_DNA"/>
</dbReference>
<evidence type="ECO:0000256" key="5">
    <source>
        <dbReference type="ARBA" id="ARBA00024042"/>
    </source>
</evidence>
<dbReference type="PANTHER" id="PTHR10578:SF143">
    <property type="entry name" value="FMN-DEPENDENT ALPHA-HYDROXY ACID DEHYDROGENASE PB1A11.03"/>
    <property type="match status" value="1"/>
</dbReference>
<feature type="binding site" evidence="7">
    <location>
        <position position="295"/>
    </location>
    <ligand>
        <name>glyoxylate</name>
        <dbReference type="ChEBI" id="CHEBI:36655"/>
    </ligand>
</feature>
<dbReference type="PANTHER" id="PTHR10578">
    <property type="entry name" value="S -2-HYDROXY-ACID OXIDASE-RELATED"/>
    <property type="match status" value="1"/>
</dbReference>
<keyword evidence="4" id="KW-0560">Oxidoreductase</keyword>
<reference evidence="9" key="1">
    <citation type="journal article" date="2014" name="Int. J. Syst. Evol. Microbiol.">
        <title>Complete genome sequence of Corynebacterium casei LMG S-19264T (=DSM 44701T), isolated from a smear-ripened cheese.</title>
        <authorList>
            <consortium name="US DOE Joint Genome Institute (JGI-PGF)"/>
            <person name="Walter F."/>
            <person name="Albersmeier A."/>
            <person name="Kalinowski J."/>
            <person name="Ruckert C."/>
        </authorList>
    </citation>
    <scope>NUCLEOTIDE SEQUENCE</scope>
    <source>
        <strain evidence="9">JCM 4646</strain>
    </source>
</reference>
<feature type="binding site" evidence="7">
    <location>
        <position position="136"/>
    </location>
    <ligand>
        <name>FMN</name>
        <dbReference type="ChEBI" id="CHEBI:58210"/>
    </ligand>
</feature>
<feature type="binding site" evidence="7">
    <location>
        <begin position="346"/>
        <end position="347"/>
    </location>
    <ligand>
        <name>FMN</name>
        <dbReference type="ChEBI" id="CHEBI:58210"/>
    </ligand>
</feature>
<dbReference type="PROSITE" id="PS51349">
    <property type="entry name" value="FMN_HYDROXY_ACID_DH_2"/>
    <property type="match status" value="1"/>
</dbReference>
<evidence type="ECO:0000256" key="6">
    <source>
        <dbReference type="PIRSR" id="PIRSR000138-1"/>
    </source>
</evidence>
<evidence type="ECO:0000259" key="8">
    <source>
        <dbReference type="PROSITE" id="PS51349"/>
    </source>
</evidence>
<feature type="binding site" evidence="7">
    <location>
        <position position="186"/>
    </location>
    <ligand>
        <name>FMN</name>
        <dbReference type="ChEBI" id="CHEBI:58210"/>
    </ligand>
</feature>
<evidence type="ECO:0000256" key="4">
    <source>
        <dbReference type="ARBA" id="ARBA00023002"/>
    </source>
</evidence>
<dbReference type="InterPro" id="IPR037350">
    <property type="entry name" value="LMO_FMN"/>
</dbReference>
<feature type="binding site" evidence="7">
    <location>
        <position position="290"/>
    </location>
    <ligand>
        <name>FMN</name>
        <dbReference type="ChEBI" id="CHEBI:58210"/>
    </ligand>
</feature>
<dbReference type="InterPro" id="IPR037396">
    <property type="entry name" value="FMN_HAD"/>
</dbReference>
<evidence type="ECO:0000256" key="2">
    <source>
        <dbReference type="ARBA" id="ARBA00022630"/>
    </source>
</evidence>
<name>A0A919GA77_9ACTN</name>
<dbReference type="GO" id="GO:0010181">
    <property type="term" value="F:FMN binding"/>
    <property type="evidence" value="ECO:0007669"/>
    <property type="project" value="InterPro"/>
</dbReference>
<feature type="binding site" evidence="7">
    <location>
        <position position="292"/>
    </location>
    <ligand>
        <name>glyoxylate</name>
        <dbReference type="ChEBI" id="CHEBI:36655"/>
    </ligand>
</feature>
<feature type="binding site" evidence="7">
    <location>
        <position position="158"/>
    </location>
    <ligand>
        <name>FMN</name>
        <dbReference type="ChEBI" id="CHEBI:58210"/>
    </ligand>
</feature>
<feature type="binding site" evidence="7">
    <location>
        <position position="268"/>
    </location>
    <ligand>
        <name>FMN</name>
        <dbReference type="ChEBI" id="CHEBI:58210"/>
    </ligand>
</feature>
<dbReference type="InterPro" id="IPR008259">
    <property type="entry name" value="FMN_hydac_DH_AS"/>
</dbReference>